<feature type="domain" description="DUF4124" evidence="4">
    <location>
        <begin position="20"/>
        <end position="55"/>
    </location>
</feature>
<evidence type="ECO:0000256" key="1">
    <source>
        <dbReference type="SAM" id="MobiDB-lite"/>
    </source>
</evidence>
<evidence type="ECO:0000259" key="4">
    <source>
        <dbReference type="Pfam" id="PF13511"/>
    </source>
</evidence>
<reference evidence="5 6" key="2">
    <citation type="submission" date="2020-06" db="EMBL/GenBank/DDBJ databases">
        <title>Ramlibacter rhizophilus sp. nov., isolated from rhizosphere soil of national flower Mugunghwa from South Korea.</title>
        <authorList>
            <person name="Zheng-Fei Y."/>
            <person name="Huan T."/>
        </authorList>
    </citation>
    <scope>NUCLEOTIDE SEQUENCE [LARGE SCALE GENOMIC DNA]</scope>
    <source>
        <strain evidence="5 6">B156</strain>
    </source>
</reference>
<protein>
    <submittedName>
        <fullName evidence="5">Glutaredoxin family protein</fullName>
    </submittedName>
</protein>
<dbReference type="Pfam" id="PF00462">
    <property type="entry name" value="Glutaredoxin"/>
    <property type="match status" value="1"/>
</dbReference>
<feature type="domain" description="Glutaredoxin" evidence="3">
    <location>
        <begin position="81"/>
        <end position="139"/>
    </location>
</feature>
<dbReference type="CDD" id="cd02976">
    <property type="entry name" value="NrdH"/>
    <property type="match status" value="1"/>
</dbReference>
<dbReference type="RefSeq" id="WP_171557427.1">
    <property type="nucleotide sequence ID" value="NZ_JABFCS010000001.1"/>
</dbReference>
<gene>
    <name evidence="5" type="ORF">HK415_06315</name>
</gene>
<proteinExistence type="predicted"/>
<dbReference type="InterPro" id="IPR025392">
    <property type="entry name" value="DUF4124"/>
</dbReference>
<feature type="chain" id="PRO_5032449447" evidence="2">
    <location>
        <begin position="26"/>
        <end position="222"/>
    </location>
</feature>
<reference evidence="5 6" key="1">
    <citation type="submission" date="2020-05" db="EMBL/GenBank/DDBJ databases">
        <authorList>
            <person name="Khan S.A."/>
            <person name="Jeon C.O."/>
            <person name="Chun B.H."/>
        </authorList>
    </citation>
    <scope>NUCLEOTIDE SEQUENCE [LARGE SCALE GENOMIC DNA]</scope>
    <source>
        <strain evidence="5 6">B156</strain>
    </source>
</reference>
<keyword evidence="2" id="KW-0732">Signal</keyword>
<comment type="caution">
    <text evidence="5">The sequence shown here is derived from an EMBL/GenBank/DDBJ whole genome shotgun (WGS) entry which is preliminary data.</text>
</comment>
<evidence type="ECO:0000259" key="3">
    <source>
        <dbReference type="Pfam" id="PF00462"/>
    </source>
</evidence>
<evidence type="ECO:0000256" key="2">
    <source>
        <dbReference type="SAM" id="SignalP"/>
    </source>
</evidence>
<dbReference type="SUPFAM" id="SSF52833">
    <property type="entry name" value="Thioredoxin-like"/>
    <property type="match status" value="1"/>
</dbReference>
<sequence length="222" mass="22955">MSSVRTAALAAFVACAGLWGVVANAQVYRIVGPDGKVTFSDRPPVDARAVPAQTVPITRSAGTGTASLPAEVRAAAQRFPVTLYTGADCNPCLSARSFLLSRGVPFTERTIITQDDVQAFQRLSGGTSMPFATIGGQHIRGFSDAEWGQYLDAAGYPKTSQLPPSYRNPDPSPLVAVQQPRPANGPAAAGTAAARAPAAQAPQPAETAPSDPGPQNPAGIRF</sequence>
<accession>A0A849KF88</accession>
<feature type="region of interest" description="Disordered" evidence="1">
    <location>
        <begin position="158"/>
        <end position="222"/>
    </location>
</feature>
<organism evidence="5 6">
    <name type="scientific">Ramlibacter montanisoli</name>
    <dbReference type="NCBI Taxonomy" id="2732512"/>
    <lineage>
        <taxon>Bacteria</taxon>
        <taxon>Pseudomonadati</taxon>
        <taxon>Pseudomonadota</taxon>
        <taxon>Betaproteobacteria</taxon>
        <taxon>Burkholderiales</taxon>
        <taxon>Comamonadaceae</taxon>
        <taxon>Ramlibacter</taxon>
    </lineage>
</organism>
<dbReference type="Gene3D" id="3.40.30.10">
    <property type="entry name" value="Glutaredoxin"/>
    <property type="match status" value="1"/>
</dbReference>
<evidence type="ECO:0000313" key="6">
    <source>
        <dbReference type="Proteomes" id="UP000552954"/>
    </source>
</evidence>
<dbReference type="PROSITE" id="PS51354">
    <property type="entry name" value="GLUTAREDOXIN_2"/>
    <property type="match status" value="1"/>
</dbReference>
<dbReference type="Pfam" id="PF13511">
    <property type="entry name" value="DUF4124"/>
    <property type="match status" value="1"/>
</dbReference>
<evidence type="ECO:0000313" key="5">
    <source>
        <dbReference type="EMBL" id="NNU42863.1"/>
    </source>
</evidence>
<dbReference type="EMBL" id="JABFCS010000001">
    <property type="protein sequence ID" value="NNU42863.1"/>
    <property type="molecule type" value="Genomic_DNA"/>
</dbReference>
<dbReference type="Proteomes" id="UP000552954">
    <property type="component" value="Unassembled WGS sequence"/>
</dbReference>
<dbReference type="InterPro" id="IPR036249">
    <property type="entry name" value="Thioredoxin-like_sf"/>
</dbReference>
<feature type="compositionally biased region" description="Low complexity" evidence="1">
    <location>
        <begin position="178"/>
        <end position="209"/>
    </location>
</feature>
<dbReference type="AlphaFoldDB" id="A0A849KF88"/>
<dbReference type="InterPro" id="IPR002109">
    <property type="entry name" value="Glutaredoxin"/>
</dbReference>
<feature type="signal peptide" evidence="2">
    <location>
        <begin position="1"/>
        <end position="25"/>
    </location>
</feature>
<name>A0A849KF88_9BURK</name>
<keyword evidence="6" id="KW-1185">Reference proteome</keyword>